<keyword evidence="2" id="KW-1003">Cell membrane</keyword>
<protein>
    <recommendedName>
        <fullName evidence="15">Zona pellucida sperm-binding protein 4</fullName>
    </recommendedName>
    <alternativeName>
        <fullName evidence="17">Zona pellucida glycoprotein 4</fullName>
    </alternativeName>
    <alternativeName>
        <fullName evidence="16">Zona pellucida protein B</fullName>
    </alternativeName>
</protein>
<dbReference type="AlphaFoldDB" id="A0A8D0GPE5"/>
<evidence type="ECO:0000256" key="6">
    <source>
        <dbReference type="ARBA" id="ARBA00022692"/>
    </source>
</evidence>
<evidence type="ECO:0000256" key="7">
    <source>
        <dbReference type="ARBA" id="ARBA00022729"/>
    </source>
</evidence>
<dbReference type="PRINTS" id="PR00023">
    <property type="entry name" value="ZPELLUCIDA"/>
</dbReference>
<dbReference type="PANTHER" id="PTHR23343">
    <property type="entry name" value="ZONA PELLUCIDA SPERM-BINDING PROTEIN"/>
    <property type="match status" value="1"/>
</dbReference>
<keyword evidence="22" id="KW-1185">Reference proteome</keyword>
<evidence type="ECO:0000256" key="5">
    <source>
        <dbReference type="ARBA" id="ARBA00022685"/>
    </source>
</evidence>
<comment type="subcellular location">
    <subcellularLocation>
        <location evidence="1">Cell membrane</location>
        <topology evidence="1">Single-pass type I membrane protein</topology>
    </subcellularLocation>
    <subcellularLocation>
        <location evidence="13">Zona pellucida</location>
    </subcellularLocation>
</comment>
<dbReference type="GO" id="GO:0035805">
    <property type="term" value="C:egg coat"/>
    <property type="evidence" value="ECO:0007669"/>
    <property type="project" value="UniProtKB-SubCell"/>
</dbReference>
<dbReference type="InterPro" id="IPR048290">
    <property type="entry name" value="ZP_chr"/>
</dbReference>
<evidence type="ECO:0000313" key="22">
    <source>
        <dbReference type="Proteomes" id="UP000694392"/>
    </source>
</evidence>
<dbReference type="Pfam" id="PF00100">
    <property type="entry name" value="Zona_pellucida"/>
    <property type="match status" value="1"/>
</dbReference>
<dbReference type="GeneTree" id="ENSGT00940000161188"/>
<evidence type="ECO:0000256" key="16">
    <source>
        <dbReference type="ARBA" id="ARBA00042273"/>
    </source>
</evidence>
<organism evidence="21 22">
    <name type="scientific">Sphenodon punctatus</name>
    <name type="common">Tuatara</name>
    <name type="synonym">Hatteria punctata</name>
    <dbReference type="NCBI Taxonomy" id="8508"/>
    <lineage>
        <taxon>Eukaryota</taxon>
        <taxon>Metazoa</taxon>
        <taxon>Chordata</taxon>
        <taxon>Craniata</taxon>
        <taxon>Vertebrata</taxon>
        <taxon>Euteleostomi</taxon>
        <taxon>Lepidosauria</taxon>
        <taxon>Sphenodontia</taxon>
        <taxon>Sphenodontidae</taxon>
        <taxon>Sphenodon</taxon>
    </lineage>
</organism>
<dbReference type="OMA" id="AQTPKFH"/>
<dbReference type="SMART" id="SM00018">
    <property type="entry name" value="PD"/>
    <property type="match status" value="1"/>
</dbReference>
<keyword evidence="11" id="KW-0325">Glycoprotein</keyword>
<keyword evidence="6" id="KW-0812">Transmembrane</keyword>
<dbReference type="InterPro" id="IPR055356">
    <property type="entry name" value="ZP-N"/>
</dbReference>
<evidence type="ECO:0000256" key="3">
    <source>
        <dbReference type="ARBA" id="ARBA00022525"/>
    </source>
</evidence>
<reference evidence="21" key="1">
    <citation type="submission" date="2025-08" db="UniProtKB">
        <authorList>
            <consortium name="Ensembl"/>
        </authorList>
    </citation>
    <scope>IDENTIFICATION</scope>
</reference>
<keyword evidence="5" id="KW-0165">Cleavage on pair of basic residues</keyword>
<proteinExistence type="predicted"/>
<dbReference type="SMART" id="SM00241">
    <property type="entry name" value="ZP"/>
    <property type="match status" value="1"/>
</dbReference>
<dbReference type="CDD" id="cd00111">
    <property type="entry name" value="Trefoil"/>
    <property type="match status" value="1"/>
</dbReference>
<dbReference type="SUPFAM" id="SSF57492">
    <property type="entry name" value="Trefoil"/>
    <property type="match status" value="1"/>
</dbReference>
<comment type="caution">
    <text evidence="18">Lacks conserved residue(s) required for the propagation of feature annotation.</text>
</comment>
<keyword evidence="12" id="KW-0278">Fertilization</keyword>
<evidence type="ECO:0000256" key="13">
    <source>
        <dbReference type="ARBA" id="ARBA00024183"/>
    </source>
</evidence>
<feature type="domain" description="ZP" evidence="19">
    <location>
        <begin position="104"/>
        <end position="376"/>
    </location>
</feature>
<reference evidence="21" key="2">
    <citation type="submission" date="2025-09" db="UniProtKB">
        <authorList>
            <consortium name="Ensembl"/>
        </authorList>
    </citation>
    <scope>IDENTIFICATION</scope>
</reference>
<evidence type="ECO:0000256" key="9">
    <source>
        <dbReference type="ARBA" id="ARBA00023136"/>
    </source>
</evidence>
<keyword evidence="4" id="KW-0272">Extracellular matrix</keyword>
<dbReference type="GO" id="GO:0060468">
    <property type="term" value="P:prevention of polyspermy"/>
    <property type="evidence" value="ECO:0007669"/>
    <property type="project" value="TreeGrafter"/>
</dbReference>
<dbReference type="Ensembl" id="ENSSPUT00000009573.1">
    <property type="protein sequence ID" value="ENSSPUP00000008972.1"/>
    <property type="gene ID" value="ENSSPUG00000006970.1"/>
</dbReference>
<dbReference type="InterPro" id="IPR051148">
    <property type="entry name" value="Zona_Pellucida_Domain_gp"/>
</dbReference>
<dbReference type="InterPro" id="IPR044913">
    <property type="entry name" value="P_trefoil_dom_sf"/>
</dbReference>
<evidence type="ECO:0000259" key="19">
    <source>
        <dbReference type="PROSITE" id="PS51034"/>
    </source>
</evidence>
<dbReference type="Pfam" id="PF22821">
    <property type="entry name" value="ZP1_ZP4_Ig-like"/>
    <property type="match status" value="1"/>
</dbReference>
<keyword evidence="9" id="KW-0472">Membrane</keyword>
<dbReference type="Gene3D" id="2.60.40.3210">
    <property type="entry name" value="Zona pellucida, ZP-N domain"/>
    <property type="match status" value="1"/>
</dbReference>
<evidence type="ECO:0000256" key="2">
    <source>
        <dbReference type="ARBA" id="ARBA00022475"/>
    </source>
</evidence>
<feature type="disulfide bond" evidence="18">
    <location>
        <begin position="69"/>
        <end position="84"/>
    </location>
</feature>
<name>A0A8D0GPE5_SPHPU</name>
<evidence type="ECO:0000256" key="8">
    <source>
        <dbReference type="ARBA" id="ARBA00022989"/>
    </source>
</evidence>
<dbReference type="PROSITE" id="PS51448">
    <property type="entry name" value="P_TREFOIL_2"/>
    <property type="match status" value="1"/>
</dbReference>
<keyword evidence="8" id="KW-1133">Transmembrane helix</keyword>
<comment type="function">
    <text evidence="14">Component of the zona pellucida, an extracellular matrix surrounding oocytes which mediates sperm binding, induction of the acrosome reaction and prevents post-fertilization polyspermy. The zona pellucida is composed of 3 to 4 glycoproteins, ZP1, ZP2, ZP3, and ZP4. ZP4 may act as a sperm receptor.</text>
</comment>
<keyword evidence="3" id="KW-0964">Secreted</keyword>
<accession>A0A8D0GPE5</accession>
<dbReference type="PANTHER" id="PTHR23343:SF31">
    <property type="entry name" value="ZONA PELLUCIDA SPERM-BINDING PROTEIN 4"/>
    <property type="match status" value="1"/>
</dbReference>
<evidence type="ECO:0000256" key="1">
    <source>
        <dbReference type="ARBA" id="ARBA00004251"/>
    </source>
</evidence>
<evidence type="ECO:0000256" key="15">
    <source>
        <dbReference type="ARBA" id="ARBA00040238"/>
    </source>
</evidence>
<evidence type="ECO:0000313" key="21">
    <source>
        <dbReference type="Ensembl" id="ENSSPUP00000008972.1"/>
    </source>
</evidence>
<evidence type="ECO:0000259" key="20">
    <source>
        <dbReference type="PROSITE" id="PS51448"/>
    </source>
</evidence>
<dbReference type="InterPro" id="IPR001507">
    <property type="entry name" value="ZP_dom"/>
</dbReference>
<dbReference type="InterPro" id="IPR054554">
    <property type="entry name" value="ZP1/4_Ig-like"/>
</dbReference>
<evidence type="ECO:0000256" key="14">
    <source>
        <dbReference type="ARBA" id="ARBA00037545"/>
    </source>
</evidence>
<evidence type="ECO:0000256" key="12">
    <source>
        <dbReference type="ARBA" id="ARBA00023279"/>
    </source>
</evidence>
<keyword evidence="7" id="KW-0732">Signal</keyword>
<dbReference type="Pfam" id="PF00088">
    <property type="entry name" value="Trefoil"/>
    <property type="match status" value="1"/>
</dbReference>
<dbReference type="Gene3D" id="4.10.110.10">
    <property type="entry name" value="Spasmolytic Protein, domain 1"/>
    <property type="match status" value="1"/>
</dbReference>
<dbReference type="Gene3D" id="2.60.40.4100">
    <property type="entry name" value="Zona pellucida, ZP-C domain"/>
    <property type="match status" value="1"/>
</dbReference>
<evidence type="ECO:0000256" key="4">
    <source>
        <dbReference type="ARBA" id="ARBA00022530"/>
    </source>
</evidence>
<dbReference type="PROSITE" id="PS51034">
    <property type="entry name" value="ZP_2"/>
    <property type="match status" value="1"/>
</dbReference>
<dbReference type="GO" id="GO:0035804">
    <property type="term" value="F:structural constituent of egg coat"/>
    <property type="evidence" value="ECO:0007669"/>
    <property type="project" value="TreeGrafter"/>
</dbReference>
<dbReference type="GO" id="GO:0032190">
    <property type="term" value="F:acrosin binding"/>
    <property type="evidence" value="ECO:0007669"/>
    <property type="project" value="TreeGrafter"/>
</dbReference>
<evidence type="ECO:0000256" key="18">
    <source>
        <dbReference type="PROSITE-ProRule" id="PRU00779"/>
    </source>
</evidence>
<keyword evidence="10 18" id="KW-1015">Disulfide bond</keyword>
<dbReference type="Proteomes" id="UP000694392">
    <property type="component" value="Unplaced"/>
</dbReference>
<dbReference type="GO" id="GO:0007339">
    <property type="term" value="P:binding of sperm to zona pellucida"/>
    <property type="evidence" value="ECO:0007669"/>
    <property type="project" value="TreeGrafter"/>
</dbReference>
<evidence type="ECO:0000256" key="10">
    <source>
        <dbReference type="ARBA" id="ARBA00023157"/>
    </source>
</evidence>
<feature type="domain" description="P-type" evidence="20">
    <location>
        <begin position="56"/>
        <end position="99"/>
    </location>
</feature>
<evidence type="ECO:0000256" key="17">
    <source>
        <dbReference type="ARBA" id="ARBA00042573"/>
    </source>
</evidence>
<dbReference type="InterPro" id="IPR042235">
    <property type="entry name" value="ZP-C_dom"/>
</dbReference>
<dbReference type="InterPro" id="IPR000519">
    <property type="entry name" value="P_trefoil_dom"/>
</dbReference>
<dbReference type="GO" id="GO:0005886">
    <property type="term" value="C:plasma membrane"/>
    <property type="evidence" value="ECO:0007669"/>
    <property type="project" value="UniProtKB-SubCell"/>
</dbReference>
<dbReference type="Pfam" id="PF23344">
    <property type="entry name" value="ZP-N"/>
    <property type="match status" value="1"/>
</dbReference>
<sequence>KPRVLRNETACGIQVALKPDGSTVVEASYAGCYVADWPVCNVTVVSSPAGDAPSPSMCDAIVALDRLPCAASPVAQGDCTELGCCYDPRDRRAPCYYGNKVTAWCSPEGQFSIAISKNATLPPLSLESVHLLSGQGGRCAPVSRNNAFVLYQFPLSACGTTLQVRVGQRIYENELVADRRVLVSRSGSITRDSTFRLTVRCSYSAESSLPVNIMVATLPPPLAVAQQGPLTLEMRLATDENYRSYYGDRDYPVVKVLRDPVYVEVRILQRMDPTLVLVLHQCWATPSTNPLQNPQWLLLEDGCPYQGDNYLTQLVPVGADSGLPFPSHHRRFVVRTFTFVDAASQRNFAGPVYFHCSASACIPARPETCMVQCAPSLQGKSKCSSSHFNSRETLLIWGWIMSLASTGAMTCRVTRTRT</sequence>
<evidence type="ECO:0000256" key="11">
    <source>
        <dbReference type="ARBA" id="ARBA00023180"/>
    </source>
</evidence>
<dbReference type="InterPro" id="IPR055355">
    <property type="entry name" value="ZP-C"/>
</dbReference>